<feature type="signal peptide" evidence="2">
    <location>
        <begin position="1"/>
        <end position="23"/>
    </location>
</feature>
<dbReference type="InterPro" id="IPR006311">
    <property type="entry name" value="TAT_signal"/>
</dbReference>
<organism evidence="3 4">
    <name type="scientific">Paractinoplanes globisporus</name>
    <dbReference type="NCBI Taxonomy" id="113565"/>
    <lineage>
        <taxon>Bacteria</taxon>
        <taxon>Bacillati</taxon>
        <taxon>Actinomycetota</taxon>
        <taxon>Actinomycetes</taxon>
        <taxon>Micromonosporales</taxon>
        <taxon>Micromonosporaceae</taxon>
        <taxon>Paractinoplanes</taxon>
    </lineage>
</organism>
<evidence type="ECO:0000313" key="4">
    <source>
        <dbReference type="Proteomes" id="UP001602245"/>
    </source>
</evidence>
<dbReference type="RefSeq" id="WP_020513697.1">
    <property type="nucleotide sequence ID" value="NZ_JBIAZU010000005.1"/>
</dbReference>
<comment type="caution">
    <text evidence="3">The sequence shown here is derived from an EMBL/GenBank/DDBJ whole genome shotgun (WGS) entry which is preliminary data.</text>
</comment>
<dbReference type="Proteomes" id="UP001602245">
    <property type="component" value="Unassembled WGS sequence"/>
</dbReference>
<dbReference type="EMBL" id="JBIAZU010000005">
    <property type="protein sequence ID" value="MFF5293744.1"/>
    <property type="molecule type" value="Genomic_DNA"/>
</dbReference>
<dbReference type="InterPro" id="IPR029058">
    <property type="entry name" value="AB_hydrolase_fold"/>
</dbReference>
<dbReference type="GO" id="GO:0016787">
    <property type="term" value="F:hydrolase activity"/>
    <property type="evidence" value="ECO:0007669"/>
    <property type="project" value="UniProtKB-KW"/>
</dbReference>
<evidence type="ECO:0000256" key="1">
    <source>
        <dbReference type="SAM" id="MobiDB-lite"/>
    </source>
</evidence>
<evidence type="ECO:0000256" key="2">
    <source>
        <dbReference type="SAM" id="SignalP"/>
    </source>
</evidence>
<dbReference type="SUPFAM" id="SSF53474">
    <property type="entry name" value="alpha/beta-Hydrolases"/>
    <property type="match status" value="1"/>
</dbReference>
<sequence length="304" mass="31540">MGRVLRRTVIKSLVVAGGTAALGACTTAPAPRAQPTAQPAPSEPATSKPATRKPATGKPAPAGTAPARSFAVRTEKLSLARGADRPLPTTIWRPDAGGTFPLILFSHGIEATPENYADLLTPWARAGFIVAAPKYPHTAAGVAEFNPIDLVNQPADAGYVITQLAKRGVGPIAAAGHSGGGITTLGLFAGNRDARLRAGVILAGRQIVQTPLTGASTPLLFVHGKRDRTVAYADGHAVYDDVTWPKAFLTVTDGGHVSTGPELRVIAATSTDFLRWSLYGDAAAKKRLPRDATRGGLATLANRL</sequence>
<dbReference type="PANTHER" id="PTHR33428">
    <property type="entry name" value="CHLOROPHYLLASE-2, CHLOROPLASTIC"/>
    <property type="match status" value="1"/>
</dbReference>
<proteinExistence type="predicted"/>
<feature type="region of interest" description="Disordered" evidence="1">
    <location>
        <begin position="26"/>
        <end position="68"/>
    </location>
</feature>
<feature type="compositionally biased region" description="Low complexity" evidence="1">
    <location>
        <begin position="26"/>
        <end position="40"/>
    </location>
</feature>
<accession>A0ABW6WM82</accession>
<name>A0ABW6WM82_9ACTN</name>
<dbReference type="Gene3D" id="3.40.50.1820">
    <property type="entry name" value="alpha/beta hydrolase"/>
    <property type="match status" value="1"/>
</dbReference>
<keyword evidence="3" id="KW-0378">Hydrolase</keyword>
<dbReference type="InterPro" id="IPR017395">
    <property type="entry name" value="Chlorophyllase-like"/>
</dbReference>
<dbReference type="PROSITE" id="PS51257">
    <property type="entry name" value="PROKAR_LIPOPROTEIN"/>
    <property type="match status" value="1"/>
</dbReference>
<gene>
    <name evidence="3" type="ORF">ACFY35_30290</name>
</gene>
<dbReference type="PROSITE" id="PS51318">
    <property type="entry name" value="TAT"/>
    <property type="match status" value="1"/>
</dbReference>
<keyword evidence="4" id="KW-1185">Reference proteome</keyword>
<feature type="chain" id="PRO_5045577149" evidence="2">
    <location>
        <begin position="24"/>
        <end position="304"/>
    </location>
</feature>
<evidence type="ECO:0000313" key="3">
    <source>
        <dbReference type="EMBL" id="MFF5293744.1"/>
    </source>
</evidence>
<dbReference type="Pfam" id="PF07224">
    <property type="entry name" value="Chlorophyllase"/>
    <property type="match status" value="1"/>
</dbReference>
<protein>
    <submittedName>
        <fullName evidence="3">Alpha/beta hydrolase</fullName>
    </submittedName>
</protein>
<keyword evidence="2" id="KW-0732">Signal</keyword>
<reference evidence="3 4" key="1">
    <citation type="submission" date="2024-10" db="EMBL/GenBank/DDBJ databases">
        <title>The Natural Products Discovery Center: Release of the First 8490 Sequenced Strains for Exploring Actinobacteria Biosynthetic Diversity.</title>
        <authorList>
            <person name="Kalkreuter E."/>
            <person name="Kautsar S.A."/>
            <person name="Yang D."/>
            <person name="Bader C.D."/>
            <person name="Teijaro C.N."/>
            <person name="Fluegel L."/>
            <person name="Davis C.M."/>
            <person name="Simpson J.R."/>
            <person name="Lauterbach L."/>
            <person name="Steele A.D."/>
            <person name="Gui C."/>
            <person name="Meng S."/>
            <person name="Li G."/>
            <person name="Viehrig K."/>
            <person name="Ye F."/>
            <person name="Su P."/>
            <person name="Kiefer A.F."/>
            <person name="Nichols A."/>
            <person name="Cepeda A.J."/>
            <person name="Yan W."/>
            <person name="Fan B."/>
            <person name="Jiang Y."/>
            <person name="Adhikari A."/>
            <person name="Zheng C.-J."/>
            <person name="Schuster L."/>
            <person name="Cowan T.M."/>
            <person name="Smanski M.J."/>
            <person name="Chevrette M.G."/>
            <person name="De Carvalho L.P.S."/>
            <person name="Shen B."/>
        </authorList>
    </citation>
    <scope>NUCLEOTIDE SEQUENCE [LARGE SCALE GENOMIC DNA]</scope>
    <source>
        <strain evidence="3 4">NPDC000087</strain>
    </source>
</reference>
<feature type="compositionally biased region" description="Low complexity" evidence="1">
    <location>
        <begin position="48"/>
        <end position="68"/>
    </location>
</feature>
<dbReference type="PANTHER" id="PTHR33428:SF14">
    <property type="entry name" value="CARBOXYLESTERASE TYPE B DOMAIN-CONTAINING PROTEIN"/>
    <property type="match status" value="1"/>
</dbReference>